<gene>
    <name evidence="2" type="ordered locus">GM21_2388</name>
</gene>
<dbReference type="HOGENOM" id="CLU_2734290_0_0_7"/>
<accession>C6DZC7</accession>
<sequence length="71" mass="7451">MPAAVPRSGMDPHEAVKALGGIGCHCGTDSCINAVSLVLREVLEHPESCTPLHGSNRKRLKGETSRSCNAP</sequence>
<name>C6DZC7_GEOSM</name>
<protein>
    <submittedName>
        <fullName evidence="2">Uncharacterized protein</fullName>
    </submittedName>
</protein>
<evidence type="ECO:0000256" key="1">
    <source>
        <dbReference type="SAM" id="MobiDB-lite"/>
    </source>
</evidence>
<dbReference type="AlphaFoldDB" id="C6DZC7"/>
<feature type="region of interest" description="Disordered" evidence="1">
    <location>
        <begin position="48"/>
        <end position="71"/>
    </location>
</feature>
<organism evidence="2">
    <name type="scientific">Geobacter sp. (strain M21)</name>
    <dbReference type="NCBI Taxonomy" id="443144"/>
    <lineage>
        <taxon>Bacteria</taxon>
        <taxon>Pseudomonadati</taxon>
        <taxon>Thermodesulfobacteriota</taxon>
        <taxon>Desulfuromonadia</taxon>
        <taxon>Geobacterales</taxon>
        <taxon>Geobacteraceae</taxon>
        <taxon>Geobacter</taxon>
    </lineage>
</organism>
<proteinExistence type="predicted"/>
<evidence type="ECO:0000313" key="2">
    <source>
        <dbReference type="EMBL" id="ACT18435.1"/>
    </source>
</evidence>
<dbReference type="KEGG" id="gem:GM21_2388"/>
<reference evidence="2" key="1">
    <citation type="submission" date="2009-07" db="EMBL/GenBank/DDBJ databases">
        <title>Complete sequence of Geobacter sp. M21.</title>
        <authorList>
            <consortium name="US DOE Joint Genome Institute"/>
            <person name="Lucas S."/>
            <person name="Copeland A."/>
            <person name="Lapidus A."/>
            <person name="Glavina del Rio T."/>
            <person name="Dalin E."/>
            <person name="Tice H."/>
            <person name="Bruce D."/>
            <person name="Goodwin L."/>
            <person name="Pitluck S."/>
            <person name="Saunders E."/>
            <person name="Brettin T."/>
            <person name="Detter J.C."/>
            <person name="Han C."/>
            <person name="Larimer F."/>
            <person name="Land M."/>
            <person name="Hauser L."/>
            <person name="Kyrpides N."/>
            <person name="Ovchinnikova G."/>
            <person name="Lovley D."/>
        </authorList>
    </citation>
    <scope>NUCLEOTIDE SEQUENCE [LARGE SCALE GENOMIC DNA]</scope>
    <source>
        <strain evidence="2">M21</strain>
    </source>
</reference>
<dbReference type="EMBL" id="CP001661">
    <property type="protein sequence ID" value="ACT18435.1"/>
    <property type="molecule type" value="Genomic_DNA"/>
</dbReference>